<accession>G4N257</accession>
<evidence type="ECO:0000256" key="2">
    <source>
        <dbReference type="ARBA" id="ARBA00004589"/>
    </source>
</evidence>
<dbReference type="Pfam" id="PF20684">
    <property type="entry name" value="Fung_rhodopsin"/>
    <property type="match status" value="1"/>
</dbReference>
<protein>
    <recommendedName>
        <fullName evidence="18">CFEM domain-containing protein</fullName>
    </recommendedName>
</protein>
<dbReference type="eggNOG" id="ENOG502SKG6">
    <property type="taxonomic scope" value="Eukaryota"/>
</dbReference>
<keyword evidence="7 16" id="KW-0812">Transmembrane</keyword>
<feature type="signal peptide" evidence="17">
    <location>
        <begin position="1"/>
        <end position="22"/>
    </location>
</feature>
<dbReference type="InParanoid" id="G4N257"/>
<feature type="transmembrane region" description="Helical" evidence="16">
    <location>
        <begin position="182"/>
        <end position="203"/>
    </location>
</feature>
<dbReference type="PANTHER" id="PTHR33048:SF143">
    <property type="entry name" value="EXTRACELLULAR MEMBRANE PROTEIN CFEM DOMAIN-CONTAINING PROTEIN-RELATED"/>
    <property type="match status" value="1"/>
</dbReference>
<evidence type="ECO:0000259" key="18">
    <source>
        <dbReference type="PROSITE" id="PS52012"/>
    </source>
</evidence>
<organism evidence="19 20">
    <name type="scientific">Pyricularia oryzae (strain 70-15 / ATCC MYA-4617 / FGSC 8958)</name>
    <name type="common">Rice blast fungus</name>
    <name type="synonym">Magnaporthe oryzae</name>
    <dbReference type="NCBI Taxonomy" id="242507"/>
    <lineage>
        <taxon>Eukaryota</taxon>
        <taxon>Fungi</taxon>
        <taxon>Dikarya</taxon>
        <taxon>Ascomycota</taxon>
        <taxon>Pezizomycotina</taxon>
        <taxon>Sordariomycetes</taxon>
        <taxon>Sordariomycetidae</taxon>
        <taxon>Magnaporthales</taxon>
        <taxon>Pyriculariaceae</taxon>
        <taxon>Pyricularia</taxon>
    </lineage>
</organism>
<feature type="disulfide bond" evidence="14">
    <location>
        <begin position="62"/>
        <end position="95"/>
    </location>
</feature>
<feature type="compositionally biased region" description="Polar residues" evidence="15">
    <location>
        <begin position="346"/>
        <end position="373"/>
    </location>
</feature>
<comment type="subcellular location">
    <subcellularLocation>
        <location evidence="2">Membrane</location>
        <topology evidence="2">Lipid-anchor</topology>
        <topology evidence="2">GPI-anchor</topology>
    </subcellularLocation>
    <subcellularLocation>
        <location evidence="1">Membrane</location>
        <topology evidence="1">Multi-pass membrane protein</topology>
    </subcellularLocation>
    <subcellularLocation>
        <location evidence="3">Secreted</location>
    </subcellularLocation>
</comment>
<keyword evidence="9 16" id="KW-1133">Transmembrane helix</keyword>
<dbReference type="OrthoDB" id="2496787at2759"/>
<evidence type="ECO:0000256" key="11">
    <source>
        <dbReference type="ARBA" id="ARBA00023157"/>
    </source>
</evidence>
<keyword evidence="8 17" id="KW-0732">Signal</keyword>
<feature type="chain" id="PRO_5003465649" description="CFEM domain-containing protein" evidence="17">
    <location>
        <begin position="23"/>
        <end position="428"/>
    </location>
</feature>
<evidence type="ECO:0000256" key="14">
    <source>
        <dbReference type="PROSITE-ProRule" id="PRU01356"/>
    </source>
</evidence>
<feature type="transmembrane region" description="Helical" evidence="16">
    <location>
        <begin position="265"/>
        <end position="283"/>
    </location>
</feature>
<feature type="binding site" description="axial binding residue" evidence="14">
    <location>
        <position position="57"/>
    </location>
    <ligand>
        <name>heme</name>
        <dbReference type="ChEBI" id="CHEBI:30413"/>
    </ligand>
    <ligandPart>
        <name>Fe</name>
        <dbReference type="ChEBI" id="CHEBI:18248"/>
    </ligandPart>
</feature>
<evidence type="ECO:0000256" key="6">
    <source>
        <dbReference type="ARBA" id="ARBA00022622"/>
    </source>
</evidence>
<dbReference type="GO" id="GO:0005576">
    <property type="term" value="C:extracellular region"/>
    <property type="evidence" value="ECO:0007669"/>
    <property type="project" value="UniProtKB-SubCell"/>
</dbReference>
<keyword evidence="14" id="KW-0349">Heme</keyword>
<evidence type="ECO:0000256" key="16">
    <source>
        <dbReference type="SAM" id="Phobius"/>
    </source>
</evidence>
<dbReference type="VEuPathDB" id="FungiDB:MGG_07565"/>
<keyword evidence="10 16" id="KW-0472">Membrane</keyword>
<proteinExistence type="inferred from homology"/>
<dbReference type="PROSITE" id="PS52012">
    <property type="entry name" value="CFEM"/>
    <property type="match status" value="1"/>
</dbReference>
<evidence type="ECO:0000256" key="15">
    <source>
        <dbReference type="SAM" id="MobiDB-lite"/>
    </source>
</evidence>
<evidence type="ECO:0000256" key="1">
    <source>
        <dbReference type="ARBA" id="ARBA00004141"/>
    </source>
</evidence>
<dbReference type="InterPro" id="IPR049326">
    <property type="entry name" value="Rhodopsin_dom_fungi"/>
</dbReference>
<feature type="compositionally biased region" description="Basic and acidic residues" evidence="15">
    <location>
        <begin position="391"/>
        <end position="400"/>
    </location>
</feature>
<comment type="similarity">
    <text evidence="4">Belongs to the RBT5 family.</text>
</comment>
<dbReference type="PANTHER" id="PTHR33048">
    <property type="entry name" value="PTH11-LIKE INTEGRAL MEMBRANE PROTEIN (AFU_ORTHOLOGUE AFUA_5G11245)"/>
    <property type="match status" value="1"/>
</dbReference>
<evidence type="ECO:0000256" key="10">
    <source>
        <dbReference type="ARBA" id="ARBA00023136"/>
    </source>
</evidence>
<comment type="caution">
    <text evidence="14">Lacks conserved residue(s) required for the propagation of feature annotation.</text>
</comment>
<evidence type="ECO:0000256" key="4">
    <source>
        <dbReference type="ARBA" id="ARBA00010031"/>
    </source>
</evidence>
<evidence type="ECO:0000256" key="7">
    <source>
        <dbReference type="ARBA" id="ARBA00022692"/>
    </source>
</evidence>
<feature type="region of interest" description="Disordered" evidence="15">
    <location>
        <begin position="343"/>
        <end position="373"/>
    </location>
</feature>
<dbReference type="AlphaFoldDB" id="G4N257"/>
<dbReference type="SMART" id="SM00747">
    <property type="entry name" value="CFEM"/>
    <property type="match status" value="1"/>
</dbReference>
<evidence type="ECO:0000313" key="19">
    <source>
        <dbReference type="EMBL" id="EHA51673.1"/>
    </source>
</evidence>
<evidence type="ECO:0000256" key="13">
    <source>
        <dbReference type="ARBA" id="ARBA00038359"/>
    </source>
</evidence>
<gene>
    <name evidence="19" type="ORF">MGG_07565</name>
</gene>
<reference evidence="19 20" key="1">
    <citation type="journal article" date="2005" name="Nature">
        <title>The genome sequence of the rice blast fungus Magnaporthe grisea.</title>
        <authorList>
            <person name="Dean R.A."/>
            <person name="Talbot N.J."/>
            <person name="Ebbole D.J."/>
            <person name="Farman M.L."/>
            <person name="Mitchell T.K."/>
            <person name="Orbach M.J."/>
            <person name="Thon M."/>
            <person name="Kulkarni R."/>
            <person name="Xu J.R."/>
            <person name="Pan H."/>
            <person name="Read N.D."/>
            <person name="Lee Y.H."/>
            <person name="Carbone I."/>
            <person name="Brown D."/>
            <person name="Oh Y.Y."/>
            <person name="Donofrio N."/>
            <person name="Jeong J.S."/>
            <person name="Soanes D.M."/>
            <person name="Djonovic S."/>
            <person name="Kolomiets E."/>
            <person name="Rehmeyer C."/>
            <person name="Li W."/>
            <person name="Harding M."/>
            <person name="Kim S."/>
            <person name="Lebrun M.H."/>
            <person name="Bohnert H."/>
            <person name="Coughlan S."/>
            <person name="Butler J."/>
            <person name="Calvo S."/>
            <person name="Ma L.J."/>
            <person name="Nicol R."/>
            <person name="Purcell S."/>
            <person name="Nusbaum C."/>
            <person name="Galagan J.E."/>
            <person name="Birren B.W."/>
        </authorList>
    </citation>
    <scope>NUCLEOTIDE SEQUENCE [LARGE SCALE GENOMIC DNA]</scope>
    <source>
        <strain evidence="20">70-15 / ATCC MYA-4617 / FGSC 8958</strain>
    </source>
</reference>
<keyword evidence="12" id="KW-0449">Lipoprotein</keyword>
<keyword evidence="6" id="KW-0336">GPI-anchor</keyword>
<dbReference type="OMA" id="MYKIQIS"/>
<evidence type="ECO:0000256" key="3">
    <source>
        <dbReference type="ARBA" id="ARBA00004613"/>
    </source>
</evidence>
<reference key="2">
    <citation type="submission" date="2011-05" db="EMBL/GenBank/DDBJ databases">
        <title>The Genome Sequence of Magnaporthe oryzae 70-15.</title>
        <authorList>
            <consortium name="The Broad Institute Genome Sequencing Platform"/>
            <person name="Ma L.-J."/>
            <person name="Dead R."/>
            <person name="Young S.K."/>
            <person name="Zeng Q."/>
            <person name="Gargeya S."/>
            <person name="Fitzgerald M."/>
            <person name="Haas B."/>
            <person name="Abouelleil A."/>
            <person name="Alvarado L."/>
            <person name="Arachchi H.M."/>
            <person name="Berlin A."/>
            <person name="Brown A."/>
            <person name="Chapman S.B."/>
            <person name="Chen Z."/>
            <person name="Dunbar C."/>
            <person name="Freedman E."/>
            <person name="Gearin G."/>
            <person name="Gellesch M."/>
            <person name="Goldberg J."/>
            <person name="Griggs A."/>
            <person name="Gujja S."/>
            <person name="Heiman D."/>
            <person name="Howarth C."/>
            <person name="Larson L."/>
            <person name="Lui A."/>
            <person name="MacDonald P.J.P."/>
            <person name="Mehta T."/>
            <person name="Montmayeur A."/>
            <person name="Murphy C."/>
            <person name="Neiman D."/>
            <person name="Pearson M."/>
            <person name="Priest M."/>
            <person name="Roberts A."/>
            <person name="Saif S."/>
            <person name="Shea T."/>
            <person name="Shenoy N."/>
            <person name="Sisk P."/>
            <person name="Stolte C."/>
            <person name="Sykes S."/>
            <person name="Yandava C."/>
            <person name="Wortman J."/>
            <person name="Nusbaum C."/>
            <person name="Birren B."/>
        </authorList>
    </citation>
    <scope>NUCLEOTIDE SEQUENCE</scope>
    <source>
        <strain>70-15</strain>
    </source>
</reference>
<evidence type="ECO:0000256" key="5">
    <source>
        <dbReference type="ARBA" id="ARBA00022525"/>
    </source>
</evidence>
<name>G4N257_PYRO7</name>
<evidence type="ECO:0000313" key="20">
    <source>
        <dbReference type="Proteomes" id="UP000009058"/>
    </source>
</evidence>
<keyword evidence="20" id="KW-1185">Reference proteome</keyword>
<dbReference type="GeneID" id="2683485"/>
<dbReference type="GO" id="GO:0098552">
    <property type="term" value="C:side of membrane"/>
    <property type="evidence" value="ECO:0007669"/>
    <property type="project" value="UniProtKB-KW"/>
</dbReference>
<keyword evidence="14" id="KW-0408">Iron</keyword>
<dbReference type="InterPro" id="IPR052337">
    <property type="entry name" value="SAT4-like"/>
</dbReference>
<evidence type="ECO:0000256" key="12">
    <source>
        <dbReference type="ARBA" id="ARBA00023288"/>
    </source>
</evidence>
<feature type="transmembrane region" description="Helical" evidence="16">
    <location>
        <begin position="135"/>
        <end position="153"/>
    </location>
</feature>
<dbReference type="Proteomes" id="UP000009058">
    <property type="component" value="Chromosome 3"/>
</dbReference>
<dbReference type="HOGENOM" id="CLU_028200_6_3_1"/>
<sequence length="428" mass="47351">MLLRRLQIQLLGLLVAATLAAATTVGNITTVTKIPKCALRCLVEELPASTCPSTTLDKHCICKNHDLRRAVYDCLTLKCSVRDNFAAINITATACGVEPVSTVDISIEFYATFTTLTVIFISARMATKIAGISTWWWDDTTIVIVFISFIYGVRYFVNMALIKASILFGLLRVFPNKNFRRVLWGTQIFNLFFTLAMLGAWFGQCQPMSFYWLGWDGEHEGSCVDKKAVALAHAGIHLSLDVWILVLPINQIAALNLEKKKKVGAVLMFGVGIFLTIVCALRINALVDGTRPRSISTRGFWTALWSNIENSVGIMVACMPAMRILFTQLIIPKIRESMGERRHSVAPSTAHSKAGTTSTCNTRPNTYSHHSRGRSLQQVLNISDIELIGERQDERERDVELGDMGDLGLGVPGKKESPATVVAQERPL</sequence>
<feature type="region of interest" description="Disordered" evidence="15">
    <location>
        <begin position="391"/>
        <end position="428"/>
    </location>
</feature>
<evidence type="ECO:0000256" key="8">
    <source>
        <dbReference type="ARBA" id="ARBA00022729"/>
    </source>
</evidence>
<feature type="domain" description="CFEM" evidence="18">
    <location>
        <begin position="9"/>
        <end position="122"/>
    </location>
</feature>
<evidence type="ECO:0000256" key="17">
    <source>
        <dbReference type="SAM" id="SignalP"/>
    </source>
</evidence>
<dbReference type="Pfam" id="PF05730">
    <property type="entry name" value="CFEM"/>
    <property type="match status" value="1"/>
</dbReference>
<dbReference type="GO" id="GO:0046872">
    <property type="term" value="F:metal ion binding"/>
    <property type="evidence" value="ECO:0007669"/>
    <property type="project" value="UniProtKB-UniRule"/>
</dbReference>
<feature type="transmembrane region" description="Helical" evidence="16">
    <location>
        <begin position="105"/>
        <end position="123"/>
    </location>
</feature>
<keyword evidence="11 14" id="KW-1015">Disulfide bond</keyword>
<dbReference type="InterPro" id="IPR008427">
    <property type="entry name" value="Extracellular_membr_CFEM_dom"/>
</dbReference>
<keyword evidence="5" id="KW-0964">Secreted</keyword>
<comment type="similarity">
    <text evidence="13">Belongs to the SAT4 family.</text>
</comment>
<keyword evidence="14" id="KW-0479">Metal-binding</keyword>
<keyword evidence="6" id="KW-0325">Glycoprotein</keyword>
<dbReference type="KEGG" id="mgr:MGG_07565"/>
<feature type="transmembrane region" description="Helical" evidence="16">
    <location>
        <begin position="234"/>
        <end position="253"/>
    </location>
</feature>
<dbReference type="RefSeq" id="XP_003711480.1">
    <property type="nucleotide sequence ID" value="XM_003711432.1"/>
</dbReference>
<dbReference type="EMBL" id="CM001233">
    <property type="protein sequence ID" value="EHA51673.1"/>
    <property type="molecule type" value="Genomic_DNA"/>
</dbReference>
<evidence type="ECO:0000256" key="9">
    <source>
        <dbReference type="ARBA" id="ARBA00022989"/>
    </source>
</evidence>